<dbReference type="AlphaFoldDB" id="A0A067C113"/>
<sequence>MAPGVEWSLGSEVMVTLAGVGFVGLLVGLALYAKSEKREMAAVALLRNEYHPFFLLWASSVVDTAKTDVDANKWLCHVCEFANATDKKTCTLCETPHDVVLSIGATTNMALAVLAHPSTRNNEARDMARSARKQWSRVRQPSDGAVLWTSALELQPSDVYYMLQPSSIPPPSPSLKDDAKDKDNANDNDDAKEDEEKVPPVLLEMTYLTPESAARTVLGTILPSWWLTQLESLRLQSFSIKYIWLLEQIAASYTEKVKVKVYRDKILTESLEILLALPHDKLCSFTRVSLYGESGVDAGGLQREWYTLLTHALFEPSTGLFIAANQAERSFGINPHSARDHGETHLARFEAFGRLLARAILDGQVLQCHLCVPLFKALLGTPLSMDDVMHWDATVYASLCYIRDAPSVDDLALDFTVHGPDDTIVELVPFGAQIAVTNENRTEYVEAMTKYLLFDRIRDQVSALVHGFYTVLPEELLLPFDYKELELLLCGTSAIDVDDWRLFTAVSFSLAITNCNDWFWAIVKDEMTDDDRARLLQFATGSSRVPLQGFKGLTSYDGLLCPFSLQAIEYKYGALPRAHACFNRIDLPLYPTRALLKEALFVIVRLEMTEFTLV</sequence>
<dbReference type="CDD" id="cd00078">
    <property type="entry name" value="HECTc"/>
    <property type="match status" value="1"/>
</dbReference>
<dbReference type="SUPFAM" id="SSF56204">
    <property type="entry name" value="Hect, E3 ligase catalytic domain"/>
    <property type="match status" value="1"/>
</dbReference>
<evidence type="ECO:0000256" key="8">
    <source>
        <dbReference type="ARBA" id="ARBA00022833"/>
    </source>
</evidence>
<dbReference type="InterPro" id="IPR035983">
    <property type="entry name" value="Hect_E3_ubiquitin_ligase"/>
</dbReference>
<evidence type="ECO:0000256" key="4">
    <source>
        <dbReference type="ARBA" id="ARBA00022679"/>
    </source>
</evidence>
<dbReference type="InterPro" id="IPR001876">
    <property type="entry name" value="Znf_RanBP2"/>
</dbReference>
<dbReference type="STRING" id="695850.A0A067C113"/>
<feature type="domain" description="RanBP2-type" evidence="13">
    <location>
        <begin position="70"/>
        <end position="99"/>
    </location>
</feature>
<dbReference type="Pfam" id="PF00632">
    <property type="entry name" value="HECT"/>
    <property type="match status" value="1"/>
</dbReference>
<evidence type="ECO:0000259" key="14">
    <source>
        <dbReference type="PROSITE" id="PS50237"/>
    </source>
</evidence>
<comment type="catalytic activity">
    <reaction evidence="1">
        <text>S-ubiquitinyl-[E2 ubiquitin-conjugating enzyme]-L-cysteine + [acceptor protein]-L-lysine = [E2 ubiquitin-conjugating enzyme]-L-cysteine + N(6)-ubiquitinyl-[acceptor protein]-L-lysine.</text>
        <dbReference type="EC" id="2.3.2.26"/>
    </reaction>
</comment>
<dbReference type="PROSITE" id="PS01358">
    <property type="entry name" value="ZF_RANBP2_1"/>
    <property type="match status" value="1"/>
</dbReference>
<dbReference type="GO" id="GO:0061630">
    <property type="term" value="F:ubiquitin protein ligase activity"/>
    <property type="evidence" value="ECO:0007669"/>
    <property type="project" value="UniProtKB-EC"/>
</dbReference>
<dbReference type="EC" id="2.3.2.26" evidence="3"/>
<dbReference type="EMBL" id="KK583262">
    <property type="protein sequence ID" value="KDO22805.1"/>
    <property type="molecule type" value="Genomic_DNA"/>
</dbReference>
<keyword evidence="12" id="KW-1133">Transmembrane helix</keyword>
<dbReference type="PANTHER" id="PTHR11254">
    <property type="entry name" value="HECT DOMAIN UBIQUITIN-PROTEIN LIGASE"/>
    <property type="match status" value="1"/>
</dbReference>
<dbReference type="PANTHER" id="PTHR11254:SF440">
    <property type="entry name" value="E3 UBIQUITIN-PROTEIN LIGASE NEDD-4"/>
    <property type="match status" value="1"/>
</dbReference>
<evidence type="ECO:0000256" key="3">
    <source>
        <dbReference type="ARBA" id="ARBA00012485"/>
    </source>
</evidence>
<feature type="region of interest" description="Disordered" evidence="11">
    <location>
        <begin position="169"/>
        <end position="196"/>
    </location>
</feature>
<dbReference type="InterPro" id="IPR000569">
    <property type="entry name" value="HECT_dom"/>
</dbReference>
<comment type="pathway">
    <text evidence="2">Protein modification; protein ubiquitination.</text>
</comment>
<keyword evidence="5" id="KW-0479">Metal-binding</keyword>
<proteinExistence type="predicted"/>
<dbReference type="InterPro" id="IPR050409">
    <property type="entry name" value="E3_ubiq-protein_ligase"/>
</dbReference>
<evidence type="ECO:0000259" key="13">
    <source>
        <dbReference type="PROSITE" id="PS50199"/>
    </source>
</evidence>
<evidence type="ECO:0000256" key="9">
    <source>
        <dbReference type="PROSITE-ProRule" id="PRU00104"/>
    </source>
</evidence>
<evidence type="ECO:0000256" key="11">
    <source>
        <dbReference type="SAM" id="MobiDB-lite"/>
    </source>
</evidence>
<evidence type="ECO:0000313" key="16">
    <source>
        <dbReference type="Proteomes" id="UP000030745"/>
    </source>
</evidence>
<keyword evidence="7 9" id="KW-0833">Ubl conjugation pathway</keyword>
<dbReference type="OrthoDB" id="423283at2759"/>
<protein>
    <recommendedName>
        <fullName evidence="3">HECT-type E3 ubiquitin transferase</fullName>
        <ecNumber evidence="3">2.3.2.26</ecNumber>
    </recommendedName>
</protein>
<dbReference type="Gene3D" id="3.30.2410.10">
    <property type="entry name" value="Hect, E3 ligase catalytic domain"/>
    <property type="match status" value="1"/>
</dbReference>
<gene>
    <name evidence="15" type="ORF">SPRG_11563</name>
</gene>
<feature type="compositionally biased region" description="Basic and acidic residues" evidence="11">
    <location>
        <begin position="175"/>
        <end position="185"/>
    </location>
</feature>
<dbReference type="RefSeq" id="XP_012206477.1">
    <property type="nucleotide sequence ID" value="XM_012351087.1"/>
</dbReference>
<evidence type="ECO:0000256" key="10">
    <source>
        <dbReference type="PROSITE-ProRule" id="PRU00322"/>
    </source>
</evidence>
<keyword evidence="16" id="KW-1185">Reference proteome</keyword>
<keyword evidence="8" id="KW-0862">Zinc</keyword>
<dbReference type="PROSITE" id="PS50237">
    <property type="entry name" value="HECT"/>
    <property type="match status" value="1"/>
</dbReference>
<keyword evidence="4" id="KW-0808">Transferase</keyword>
<keyword evidence="6 10" id="KW-0863">Zinc-finger</keyword>
<feature type="domain" description="HECT" evidence="14">
    <location>
        <begin position="263"/>
        <end position="614"/>
    </location>
</feature>
<dbReference type="SMART" id="SM00119">
    <property type="entry name" value="HECTc"/>
    <property type="match status" value="1"/>
</dbReference>
<dbReference type="VEuPathDB" id="FungiDB:SPRG_11563"/>
<dbReference type="Gene3D" id="3.30.2160.10">
    <property type="entry name" value="Hect, E3 ligase catalytic domain"/>
    <property type="match status" value="1"/>
</dbReference>
<dbReference type="GO" id="GO:0016567">
    <property type="term" value="P:protein ubiquitination"/>
    <property type="evidence" value="ECO:0007669"/>
    <property type="project" value="TreeGrafter"/>
</dbReference>
<evidence type="ECO:0000256" key="2">
    <source>
        <dbReference type="ARBA" id="ARBA00004906"/>
    </source>
</evidence>
<dbReference type="Gene3D" id="3.90.1750.10">
    <property type="entry name" value="Hect, E3 ligase catalytic domains"/>
    <property type="match status" value="1"/>
</dbReference>
<keyword evidence="12" id="KW-0812">Transmembrane</keyword>
<dbReference type="FunFam" id="3.30.2410.10:FF:000009">
    <property type="entry name" value="Probable E3 ubiquitin-protein ligase HECTD2"/>
    <property type="match status" value="1"/>
</dbReference>
<evidence type="ECO:0000313" key="15">
    <source>
        <dbReference type="EMBL" id="KDO22805.1"/>
    </source>
</evidence>
<evidence type="ECO:0000256" key="7">
    <source>
        <dbReference type="ARBA" id="ARBA00022786"/>
    </source>
</evidence>
<organism evidence="15 16">
    <name type="scientific">Saprolegnia parasitica (strain CBS 223.65)</name>
    <dbReference type="NCBI Taxonomy" id="695850"/>
    <lineage>
        <taxon>Eukaryota</taxon>
        <taxon>Sar</taxon>
        <taxon>Stramenopiles</taxon>
        <taxon>Oomycota</taxon>
        <taxon>Saprolegniomycetes</taxon>
        <taxon>Saprolegniales</taxon>
        <taxon>Saprolegniaceae</taxon>
        <taxon>Saprolegnia</taxon>
    </lineage>
</organism>
<keyword evidence="12" id="KW-0472">Membrane</keyword>
<evidence type="ECO:0000256" key="5">
    <source>
        <dbReference type="ARBA" id="ARBA00022723"/>
    </source>
</evidence>
<dbReference type="GO" id="GO:0008270">
    <property type="term" value="F:zinc ion binding"/>
    <property type="evidence" value="ECO:0007669"/>
    <property type="project" value="UniProtKB-KW"/>
</dbReference>
<dbReference type="PROSITE" id="PS50199">
    <property type="entry name" value="ZF_RANBP2_2"/>
    <property type="match status" value="1"/>
</dbReference>
<accession>A0A067C113</accession>
<dbReference type="KEGG" id="spar:SPRG_11563"/>
<evidence type="ECO:0000256" key="12">
    <source>
        <dbReference type="SAM" id="Phobius"/>
    </source>
</evidence>
<dbReference type="Proteomes" id="UP000030745">
    <property type="component" value="Unassembled WGS sequence"/>
</dbReference>
<dbReference type="OMA" id="MAPGVEW"/>
<feature type="transmembrane region" description="Helical" evidence="12">
    <location>
        <begin position="13"/>
        <end position="33"/>
    </location>
</feature>
<dbReference type="GO" id="GO:0006511">
    <property type="term" value="P:ubiquitin-dependent protein catabolic process"/>
    <property type="evidence" value="ECO:0007669"/>
    <property type="project" value="TreeGrafter"/>
</dbReference>
<name>A0A067C113_SAPPC</name>
<dbReference type="GO" id="GO:0005737">
    <property type="term" value="C:cytoplasm"/>
    <property type="evidence" value="ECO:0007669"/>
    <property type="project" value="TreeGrafter"/>
</dbReference>
<evidence type="ECO:0000256" key="6">
    <source>
        <dbReference type="ARBA" id="ARBA00022771"/>
    </source>
</evidence>
<reference evidence="15 16" key="1">
    <citation type="journal article" date="2013" name="PLoS Genet.">
        <title>Distinctive expansion of potential virulence genes in the genome of the oomycete fish pathogen Saprolegnia parasitica.</title>
        <authorList>
            <person name="Jiang R.H."/>
            <person name="de Bruijn I."/>
            <person name="Haas B.J."/>
            <person name="Belmonte R."/>
            <person name="Lobach L."/>
            <person name="Christie J."/>
            <person name="van den Ackerveken G."/>
            <person name="Bottin A."/>
            <person name="Bulone V."/>
            <person name="Diaz-Moreno S.M."/>
            <person name="Dumas B."/>
            <person name="Fan L."/>
            <person name="Gaulin E."/>
            <person name="Govers F."/>
            <person name="Grenville-Briggs L.J."/>
            <person name="Horner N.R."/>
            <person name="Levin J.Z."/>
            <person name="Mammella M."/>
            <person name="Meijer H.J."/>
            <person name="Morris P."/>
            <person name="Nusbaum C."/>
            <person name="Oome S."/>
            <person name="Phillips A.J."/>
            <person name="van Rooyen D."/>
            <person name="Rzeszutek E."/>
            <person name="Saraiva M."/>
            <person name="Secombes C.J."/>
            <person name="Seidl M.F."/>
            <person name="Snel B."/>
            <person name="Stassen J.H."/>
            <person name="Sykes S."/>
            <person name="Tripathy S."/>
            <person name="van den Berg H."/>
            <person name="Vega-Arreguin J.C."/>
            <person name="Wawra S."/>
            <person name="Young S.K."/>
            <person name="Zeng Q."/>
            <person name="Dieguez-Uribeondo J."/>
            <person name="Russ C."/>
            <person name="Tyler B.M."/>
            <person name="van West P."/>
        </authorList>
    </citation>
    <scope>NUCLEOTIDE SEQUENCE [LARGE SCALE GENOMIC DNA]</scope>
    <source>
        <strain evidence="15 16">CBS 223.65</strain>
    </source>
</reference>
<dbReference type="GeneID" id="24133591"/>
<evidence type="ECO:0000256" key="1">
    <source>
        <dbReference type="ARBA" id="ARBA00000885"/>
    </source>
</evidence>
<feature type="active site" description="Glycyl thioester intermediate" evidence="9">
    <location>
        <position position="581"/>
    </location>
</feature>